<dbReference type="CDD" id="cd07302">
    <property type="entry name" value="CHD"/>
    <property type="match status" value="1"/>
</dbReference>
<evidence type="ECO:0000256" key="1">
    <source>
        <dbReference type="SAM" id="Coils"/>
    </source>
</evidence>
<dbReference type="GO" id="GO:0004016">
    <property type="term" value="F:adenylate cyclase activity"/>
    <property type="evidence" value="ECO:0007669"/>
    <property type="project" value="UniProtKB-ARBA"/>
</dbReference>
<dbReference type="InterPro" id="IPR029787">
    <property type="entry name" value="Nucleotide_cyclase"/>
</dbReference>
<evidence type="ECO:0000259" key="2">
    <source>
        <dbReference type="PROSITE" id="PS50125"/>
    </source>
</evidence>
<dbReference type="Gene3D" id="3.30.450.40">
    <property type="match status" value="1"/>
</dbReference>
<evidence type="ECO:0000313" key="3">
    <source>
        <dbReference type="EMBL" id="MXN66306.1"/>
    </source>
</evidence>
<dbReference type="AlphaFoldDB" id="A0A7X3LWF2"/>
<protein>
    <submittedName>
        <fullName evidence="3">GAF domain-containing protein</fullName>
    </submittedName>
</protein>
<accession>A0A7X3LWF2</accession>
<dbReference type="Pfam" id="PF00211">
    <property type="entry name" value="Guanylate_cyc"/>
    <property type="match status" value="1"/>
</dbReference>
<name>A0A7X3LWF2_9HYPH</name>
<sequence>MWGIREIRSVVASTDPYAGDGRALKNFREREDATREILEVISRSRDDEKPVFDTILRSALRLCEVDMSVLAMLNEEGTHLELTASAGAQFVALKPGEDRWPVDSNLTVARAVRERRNIVTEDLRDDDVYRQGNPTRVALVEKEGMRSQLVIPLMSGERAIGSFVLQRRKKRSFTQNEITLLQSFAAQAVIAIENVRQFKALERLNEELSDRVEQQVSQIERMSRLKRFLPAAVADTIVSQGSDKVLSSHRALLGVLFCDIRGFTAFCETAEPEETIEVLQTYHEEMGKLINAYGAGVDHRMGDGIMVLFNDPLPCDDPASDAVRLAIAMRERMAELSAQWKRLGYRLGFGVGISLGYATVGMVGFEGRFDYTASGTAINLAARLCDEAEDGEILLSPRAGIAVEDAYRLESRGEISLKGIREPLEVFRLGGTAAT</sequence>
<dbReference type="PANTHER" id="PTHR43081:SF20">
    <property type="entry name" value="TWO-COMPONENT RESPONSE REGULATOR"/>
    <property type="match status" value="1"/>
</dbReference>
<evidence type="ECO:0000313" key="4">
    <source>
        <dbReference type="Proteomes" id="UP000433101"/>
    </source>
</evidence>
<keyword evidence="1" id="KW-0175">Coiled coil</keyword>
<gene>
    <name evidence="3" type="ORF">GR183_15435</name>
</gene>
<dbReference type="SUPFAM" id="SSF55781">
    <property type="entry name" value="GAF domain-like"/>
    <property type="match status" value="1"/>
</dbReference>
<dbReference type="InterPro" id="IPR003018">
    <property type="entry name" value="GAF"/>
</dbReference>
<dbReference type="InterPro" id="IPR001054">
    <property type="entry name" value="A/G_cyclase"/>
</dbReference>
<dbReference type="SMART" id="SM00065">
    <property type="entry name" value="GAF"/>
    <property type="match status" value="1"/>
</dbReference>
<dbReference type="EMBL" id="WUMV01000007">
    <property type="protein sequence ID" value="MXN66306.1"/>
    <property type="molecule type" value="Genomic_DNA"/>
</dbReference>
<dbReference type="GO" id="GO:0035556">
    <property type="term" value="P:intracellular signal transduction"/>
    <property type="evidence" value="ECO:0007669"/>
    <property type="project" value="InterPro"/>
</dbReference>
<reference evidence="3 4" key="1">
    <citation type="submission" date="2019-12" db="EMBL/GenBank/DDBJ databases">
        <authorList>
            <person name="Li M."/>
        </authorList>
    </citation>
    <scope>NUCLEOTIDE SEQUENCE [LARGE SCALE GENOMIC DNA]</scope>
    <source>
        <strain evidence="3 4">GBMRC 2046</strain>
    </source>
</reference>
<organism evidence="3 4">
    <name type="scientific">Stappia sediminis</name>
    <dbReference type="NCBI Taxonomy" id="2692190"/>
    <lineage>
        <taxon>Bacteria</taxon>
        <taxon>Pseudomonadati</taxon>
        <taxon>Pseudomonadota</taxon>
        <taxon>Alphaproteobacteria</taxon>
        <taxon>Hyphomicrobiales</taxon>
        <taxon>Stappiaceae</taxon>
        <taxon>Stappia</taxon>
    </lineage>
</organism>
<dbReference type="PANTHER" id="PTHR43081">
    <property type="entry name" value="ADENYLATE CYCLASE, TERMINAL-DIFFERENTIATION SPECIFIC-RELATED"/>
    <property type="match status" value="1"/>
</dbReference>
<dbReference type="PROSITE" id="PS50125">
    <property type="entry name" value="GUANYLATE_CYCLASE_2"/>
    <property type="match status" value="1"/>
</dbReference>
<dbReference type="Gene3D" id="3.30.70.1230">
    <property type="entry name" value="Nucleotide cyclase"/>
    <property type="match status" value="1"/>
</dbReference>
<comment type="caution">
    <text evidence="3">The sequence shown here is derived from an EMBL/GenBank/DDBJ whole genome shotgun (WGS) entry which is preliminary data.</text>
</comment>
<dbReference type="Pfam" id="PF13185">
    <property type="entry name" value="GAF_2"/>
    <property type="match status" value="1"/>
</dbReference>
<feature type="coiled-coil region" evidence="1">
    <location>
        <begin position="198"/>
        <end position="225"/>
    </location>
</feature>
<feature type="domain" description="Guanylate cyclase" evidence="2">
    <location>
        <begin position="254"/>
        <end position="385"/>
    </location>
</feature>
<dbReference type="InterPro" id="IPR029016">
    <property type="entry name" value="GAF-like_dom_sf"/>
</dbReference>
<dbReference type="InterPro" id="IPR050697">
    <property type="entry name" value="Adenylyl/Guanylyl_Cyclase_3/4"/>
</dbReference>
<keyword evidence="4" id="KW-1185">Reference proteome</keyword>
<dbReference type="Proteomes" id="UP000433101">
    <property type="component" value="Unassembled WGS sequence"/>
</dbReference>
<dbReference type="SMART" id="SM00044">
    <property type="entry name" value="CYCc"/>
    <property type="match status" value="1"/>
</dbReference>
<dbReference type="SUPFAM" id="SSF55073">
    <property type="entry name" value="Nucleotide cyclase"/>
    <property type="match status" value="1"/>
</dbReference>
<dbReference type="GO" id="GO:0006171">
    <property type="term" value="P:cAMP biosynthetic process"/>
    <property type="evidence" value="ECO:0007669"/>
    <property type="project" value="TreeGrafter"/>
</dbReference>
<proteinExistence type="predicted"/>